<reference evidence="1 2" key="1">
    <citation type="submission" date="2019-02" db="EMBL/GenBank/DDBJ databases">
        <title>Deep-cultivation of Planctomycetes and their phenomic and genomic characterization uncovers novel biology.</title>
        <authorList>
            <person name="Wiegand S."/>
            <person name="Jogler M."/>
            <person name="Boedeker C."/>
            <person name="Pinto D."/>
            <person name="Vollmers J."/>
            <person name="Rivas-Marin E."/>
            <person name="Kohn T."/>
            <person name="Peeters S.H."/>
            <person name="Heuer A."/>
            <person name="Rast P."/>
            <person name="Oberbeckmann S."/>
            <person name="Bunk B."/>
            <person name="Jeske O."/>
            <person name="Meyerdierks A."/>
            <person name="Storesund J.E."/>
            <person name="Kallscheuer N."/>
            <person name="Luecker S."/>
            <person name="Lage O.M."/>
            <person name="Pohl T."/>
            <person name="Merkel B.J."/>
            <person name="Hornburger P."/>
            <person name="Mueller R.-W."/>
            <person name="Bruemmer F."/>
            <person name="Labrenz M."/>
            <person name="Spormann A.M."/>
            <person name="Op Den Camp H."/>
            <person name="Overmann J."/>
            <person name="Amann R."/>
            <person name="Jetten M.S.M."/>
            <person name="Mascher T."/>
            <person name="Medema M.H."/>
            <person name="Devos D.P."/>
            <person name="Kaster A.-K."/>
            <person name="Ovreas L."/>
            <person name="Rohde M."/>
            <person name="Galperin M.Y."/>
            <person name="Jogler C."/>
        </authorList>
    </citation>
    <scope>NUCLEOTIDE SEQUENCE [LARGE SCALE GENOMIC DNA]</scope>
    <source>
        <strain evidence="1 2">Poly41</strain>
    </source>
</reference>
<accession>A0A5C6DF76</accession>
<comment type="caution">
    <text evidence="1">The sequence shown here is derived from an EMBL/GenBank/DDBJ whole genome shotgun (WGS) entry which is preliminary data.</text>
</comment>
<sequence>MKRHERYLSKRDKRVLRFLYRYRAATQMILQEACFSKTDSDANGKRVLKRLESQKLIQQHRSVNGFDYVTITVRGMRTMGFPARSQRSLTEQSLPVVLAVAEYCVSMRLERQTVAEFRDLYPELWWDGARSANYVRIKSQDGVKIRMLLIDRGGAARRIRSRVNRVIAQRSRLPKFKLLIQAGRFEIVVLTGLPEQQAKIAKQIERSSFGAVAVSTALIPGLSSLLTLSR</sequence>
<proteinExistence type="predicted"/>
<dbReference type="Proteomes" id="UP000319143">
    <property type="component" value="Unassembled WGS sequence"/>
</dbReference>
<dbReference type="RefSeq" id="WP_146528322.1">
    <property type="nucleotide sequence ID" value="NZ_SJPV01000007.1"/>
</dbReference>
<evidence type="ECO:0008006" key="3">
    <source>
        <dbReference type="Google" id="ProtNLM"/>
    </source>
</evidence>
<dbReference type="AlphaFoldDB" id="A0A5C6DF76"/>
<dbReference type="EMBL" id="SJPV01000007">
    <property type="protein sequence ID" value="TWU34885.1"/>
    <property type="molecule type" value="Genomic_DNA"/>
</dbReference>
<name>A0A5C6DF76_9BACT</name>
<gene>
    <name evidence="1" type="ORF">Poly41_40280</name>
</gene>
<evidence type="ECO:0000313" key="2">
    <source>
        <dbReference type="Proteomes" id="UP000319143"/>
    </source>
</evidence>
<keyword evidence="2" id="KW-1185">Reference proteome</keyword>
<organism evidence="1 2">
    <name type="scientific">Novipirellula artificiosorum</name>
    <dbReference type="NCBI Taxonomy" id="2528016"/>
    <lineage>
        <taxon>Bacteria</taxon>
        <taxon>Pseudomonadati</taxon>
        <taxon>Planctomycetota</taxon>
        <taxon>Planctomycetia</taxon>
        <taxon>Pirellulales</taxon>
        <taxon>Pirellulaceae</taxon>
        <taxon>Novipirellula</taxon>
    </lineage>
</organism>
<evidence type="ECO:0000313" key="1">
    <source>
        <dbReference type="EMBL" id="TWU34885.1"/>
    </source>
</evidence>
<protein>
    <recommendedName>
        <fullName evidence="3">Replication-relaxation</fullName>
    </recommendedName>
</protein>